<dbReference type="Proteomes" id="UP001317613">
    <property type="component" value="Plasmid pSVR2332_phage"/>
</dbReference>
<geneLocation type="plasmid" evidence="1 2">
    <name>pSVR2332_phage</name>
</geneLocation>
<evidence type="ECO:0000313" key="2">
    <source>
        <dbReference type="Proteomes" id="UP001317613"/>
    </source>
</evidence>
<accession>A0AC59HW56</accession>
<sequence>MNGFKNLGVTAPEFVNTVREVLPEPYRSNLPIAKAGQKDFSAIGQVLAEDDHFASLWHKNAIKMVMKILQRDNKIVNPLSEFEGELITSGEYIEDMILDIAETFQFDPSAAEKRLFERRPPELKAVIHNHKRDVSNVRTIQDTLITDIFQSEAGLDRYVIQVTQSMLSGNEQEKYYETKALISTAIRKGLMRVIDLGNKVTSKDLQKAILRHSKRMVHPGRFYNMGNVGQPNNMGRTGISIQADRQELRMLLPVDTSVDLNVDFFAGAFHLDAVQSGLAIKEVDAFPSIYEYTKDHTITDIDMASGFFNDFNYKVGDVVPKGAQAKPEAYEYAKENGLDDIELVFDASRIQAVILDRRALVINPMLETTLASQPNSLGRYVQIILQDKELFSYSPFMPACVIMSDAPDDCNSQCERKVKDVTVDGKSVVGENGVADIPYTEDVTKATDEVVKNEEKEADTKPDEKKNSK</sequence>
<proteinExistence type="predicted"/>
<name>A0AC59HW56_ENTFL</name>
<organism evidence="1 2">
    <name type="scientific">Enterococcus faecalis</name>
    <name type="common">Streptococcus faecalis</name>
    <dbReference type="NCBI Taxonomy" id="1351"/>
    <lineage>
        <taxon>Bacteria</taxon>
        <taxon>Bacillati</taxon>
        <taxon>Bacillota</taxon>
        <taxon>Bacilli</taxon>
        <taxon>Lactobacillales</taxon>
        <taxon>Enterococcaceae</taxon>
        <taxon>Enterococcus</taxon>
    </lineage>
</organism>
<gene>
    <name evidence="1" type="ORF">EfsSVR2332_40700</name>
</gene>
<protein>
    <submittedName>
        <fullName evidence="1">Uncharacterized protein</fullName>
    </submittedName>
</protein>
<keyword evidence="1" id="KW-0614">Plasmid</keyword>
<evidence type="ECO:0000313" key="1">
    <source>
        <dbReference type="EMBL" id="BDQ63992.1"/>
    </source>
</evidence>
<reference evidence="1" key="1">
    <citation type="submission" date="2022-08" db="EMBL/GenBank/DDBJ databases">
        <title>Molecular epidemiological analysis of five strains of VanD-type vancomycin-resistant Enterococcus faecalis.</title>
        <authorList>
            <person name="Mimura K."/>
            <person name="Hashimoto Y."/>
            <person name="Tomita H."/>
        </authorList>
    </citation>
    <scope>NUCLEOTIDE SEQUENCE</scope>
    <source>
        <strain evidence="1">SVR2332</strain>
        <plasmid evidence="1">pSVR2332_phage</plasmid>
    </source>
</reference>
<dbReference type="EMBL" id="AP026731">
    <property type="protein sequence ID" value="BDQ63992.1"/>
    <property type="molecule type" value="Genomic_DNA"/>
</dbReference>